<name>A0A9J6RPN3_9GAMM</name>
<accession>A0A9J6RPN3</accession>
<dbReference type="RefSeq" id="WP_268905155.1">
    <property type="nucleotide sequence ID" value="NZ_JAPTGG010000013.1"/>
</dbReference>
<feature type="transmembrane region" description="Helical" evidence="1">
    <location>
        <begin position="37"/>
        <end position="56"/>
    </location>
</feature>
<feature type="transmembrane region" description="Helical" evidence="1">
    <location>
        <begin position="62"/>
        <end position="81"/>
    </location>
</feature>
<keyword evidence="1" id="KW-0812">Transmembrane</keyword>
<proteinExistence type="predicted"/>
<comment type="caution">
    <text evidence="2">The sequence shown here is derived from an EMBL/GenBank/DDBJ whole genome shotgun (WGS) entry which is preliminary data.</text>
</comment>
<evidence type="ECO:0000256" key="1">
    <source>
        <dbReference type="SAM" id="Phobius"/>
    </source>
</evidence>
<dbReference type="EMBL" id="JAPTGG010000013">
    <property type="protein sequence ID" value="MCZ0866468.1"/>
    <property type="molecule type" value="Genomic_DNA"/>
</dbReference>
<dbReference type="AlphaFoldDB" id="A0A9J6RPN3"/>
<sequence length="110" mass="12270">MDNRRMFREISRLRTTDLLIAKMDCTRRIALFKSLKLGLLGLLGIFVGHVAKSLLAAQAMSWIDYLSVSLAMYCVIGYLVLDALEASSTALKELICDLLALRMSRTGKKS</sequence>
<organism evidence="2 3">
    <name type="scientific">Dasania phycosphaerae</name>
    <dbReference type="NCBI Taxonomy" id="2950436"/>
    <lineage>
        <taxon>Bacteria</taxon>
        <taxon>Pseudomonadati</taxon>
        <taxon>Pseudomonadota</taxon>
        <taxon>Gammaproteobacteria</taxon>
        <taxon>Cellvibrionales</taxon>
        <taxon>Spongiibacteraceae</taxon>
        <taxon>Dasania</taxon>
    </lineage>
</organism>
<dbReference type="Proteomes" id="UP001069090">
    <property type="component" value="Unassembled WGS sequence"/>
</dbReference>
<protein>
    <submittedName>
        <fullName evidence="2">Uncharacterized protein</fullName>
    </submittedName>
</protein>
<evidence type="ECO:0000313" key="2">
    <source>
        <dbReference type="EMBL" id="MCZ0866468.1"/>
    </source>
</evidence>
<keyword evidence="1" id="KW-1133">Transmembrane helix</keyword>
<evidence type="ECO:0000313" key="3">
    <source>
        <dbReference type="Proteomes" id="UP001069090"/>
    </source>
</evidence>
<keyword evidence="3" id="KW-1185">Reference proteome</keyword>
<reference evidence="2 3" key="1">
    <citation type="submission" date="2022-12" db="EMBL/GenBank/DDBJ databases">
        <title>Dasania phycosphaerae sp. nov., isolated from particulate material of the south coast of Korea.</title>
        <authorList>
            <person name="Jiang Y."/>
        </authorList>
    </citation>
    <scope>NUCLEOTIDE SEQUENCE [LARGE SCALE GENOMIC DNA]</scope>
    <source>
        <strain evidence="2 3">GY-19</strain>
    </source>
</reference>
<keyword evidence="1" id="KW-0472">Membrane</keyword>
<gene>
    <name evidence="2" type="ORF">O0V09_14750</name>
</gene>